<name>A0A4Y7J3D6_PAPSO</name>
<dbReference type="Pfam" id="PF00179">
    <property type="entry name" value="UQ_con"/>
    <property type="match status" value="1"/>
</dbReference>
<feature type="coiled-coil region" evidence="1">
    <location>
        <begin position="316"/>
        <end position="346"/>
    </location>
</feature>
<dbReference type="EMBL" id="CM010717">
    <property type="protein sequence ID" value="RZC55643.1"/>
    <property type="molecule type" value="Genomic_DNA"/>
</dbReference>
<dbReference type="PROSITE" id="PS50127">
    <property type="entry name" value="UBC_2"/>
    <property type="match status" value="1"/>
</dbReference>
<gene>
    <name evidence="3" type="ORF">C5167_014509</name>
</gene>
<dbReference type="InterPro" id="IPR016135">
    <property type="entry name" value="UBQ-conjugating_enzyme/RWD"/>
</dbReference>
<keyword evidence="1" id="KW-0175">Coiled coil</keyword>
<proteinExistence type="predicted"/>
<dbReference type="AlphaFoldDB" id="A0A4Y7J3D6"/>
<protein>
    <recommendedName>
        <fullName evidence="2">UBC core domain-containing protein</fullName>
    </recommendedName>
</protein>
<dbReference type="Gene3D" id="3.10.110.10">
    <property type="entry name" value="Ubiquitin Conjugating Enzyme"/>
    <property type="match status" value="1"/>
</dbReference>
<dbReference type="Gramene" id="RZC55643">
    <property type="protein sequence ID" value="RZC55643"/>
    <property type="gene ID" value="C5167_014509"/>
</dbReference>
<feature type="coiled-coil region" evidence="1">
    <location>
        <begin position="1"/>
        <end position="188"/>
    </location>
</feature>
<keyword evidence="4" id="KW-1185">Reference proteome</keyword>
<dbReference type="InterPro" id="IPR040262">
    <property type="entry name" value="At4g38062-like"/>
</dbReference>
<evidence type="ECO:0000313" key="4">
    <source>
        <dbReference type="Proteomes" id="UP000316621"/>
    </source>
</evidence>
<feature type="domain" description="UBC core" evidence="2">
    <location>
        <begin position="762"/>
        <end position="916"/>
    </location>
</feature>
<dbReference type="OMA" id="EQVHKEC"/>
<reference evidence="3 4" key="1">
    <citation type="journal article" date="2018" name="Science">
        <title>The opium poppy genome and morphinan production.</title>
        <authorList>
            <person name="Guo L."/>
            <person name="Winzer T."/>
            <person name="Yang X."/>
            <person name="Li Y."/>
            <person name="Ning Z."/>
            <person name="He Z."/>
            <person name="Teodor R."/>
            <person name="Lu Y."/>
            <person name="Bowser T.A."/>
            <person name="Graham I.A."/>
            <person name="Ye K."/>
        </authorList>
    </citation>
    <scope>NUCLEOTIDE SEQUENCE [LARGE SCALE GENOMIC DNA]</scope>
    <source>
        <strain evidence="4">cv. HN1</strain>
        <tissue evidence="3">Leaves</tissue>
    </source>
</reference>
<dbReference type="Proteomes" id="UP000316621">
    <property type="component" value="Chromosome 3"/>
</dbReference>
<dbReference type="SMART" id="SM00212">
    <property type="entry name" value="UBCc"/>
    <property type="match status" value="1"/>
</dbReference>
<accession>A0A4Y7J3D6</accession>
<feature type="coiled-coil region" evidence="1">
    <location>
        <begin position="434"/>
        <end position="634"/>
    </location>
</feature>
<sequence>MEDMEKLIKELDDAKGKIEKLEAECQTKEDLSERLKRARDEQVAKIREANLEIDKQARELSAKTADFLDTKQMYEDIKNSMDEKESAVKHLRAVNEKLRSDYEEKLEKLEGDTRKLLVALDESNMKSEEQEQKVNSFKEEIAGLKELLNVTKKKCSEAEQRANGSKDLRKREDMCIQLEEENSKFKDQLKWKMEQFEHLQEAHNKIQDEFRLSKKEWAKEKSNLIDEISSSQTSLNSQIRISESLQSRLEMCNQALAHEESRRKLLEVQLSESKQSYENVFADYQEANSKVDILTAQRDEEIASLRNSLGTKQTLSKEMEFRIGQLEEENRELRGSLKEFQEARIQDAGAASSLLKIRNKLKGLEQVHKECSVNLKARESELALEEKQVQDLQMELEHTTSKILHLKLNNEEMSVLLNKLSGLEQVHKECSVHLKARESELDLKEKQIQDLQMELEQCNMTILQLKLDNEEMSVLLMLEEKKNSLLKAYDEIEKYRDIASSLEKKSELLEVSEQKHSAMQTELERYKRMLEESTEKCCDITSSLAKKSELLEVFEQQYSATKTELESYKRMLEESTEKCCDVTSSLEKKIELLEVSEQQYSAMQKELERYKEMIEELNTELAERTNEESEAEFELERWKSVAERLQVCLEENQEIRREMETSLLAQIEMEQILKQEKENLEAALEVKHSEFEEVRDQLGNKERTLEGVIEKLETDKILLGDEILKLTSEKKEFLDLLGDFSGRVSGFSDKDTELMARLESTMQSINKANELEIVEQGTAVGTFTLEQFRPFFQHSLPHTLKYGKSPIAASRARLFKGYKEVQREKAADPDIQLVCDDTNIFKWTALIKTGEICLDILKTAWSPAWTLQSVCRAIIALMAHPEADSPLNCDSGNLLRSGDLRGYQSIARMYTKLAAMPKKG</sequence>
<evidence type="ECO:0000313" key="3">
    <source>
        <dbReference type="EMBL" id="RZC55643.1"/>
    </source>
</evidence>
<evidence type="ECO:0000256" key="1">
    <source>
        <dbReference type="SAM" id="Coils"/>
    </source>
</evidence>
<dbReference type="SUPFAM" id="SSF54495">
    <property type="entry name" value="UBC-like"/>
    <property type="match status" value="1"/>
</dbReference>
<dbReference type="STRING" id="3469.A0A4Y7J3D6"/>
<feature type="coiled-coil region" evidence="1">
    <location>
        <begin position="670"/>
        <end position="697"/>
    </location>
</feature>
<dbReference type="InterPro" id="IPR000608">
    <property type="entry name" value="UBC"/>
</dbReference>
<organism evidence="3 4">
    <name type="scientific">Papaver somniferum</name>
    <name type="common">Opium poppy</name>
    <dbReference type="NCBI Taxonomy" id="3469"/>
    <lineage>
        <taxon>Eukaryota</taxon>
        <taxon>Viridiplantae</taxon>
        <taxon>Streptophyta</taxon>
        <taxon>Embryophyta</taxon>
        <taxon>Tracheophyta</taxon>
        <taxon>Spermatophyta</taxon>
        <taxon>Magnoliopsida</taxon>
        <taxon>Ranunculales</taxon>
        <taxon>Papaveraceae</taxon>
        <taxon>Papaveroideae</taxon>
        <taxon>Papaver</taxon>
    </lineage>
</organism>
<dbReference type="PANTHER" id="PTHR45287:SF4">
    <property type="entry name" value="OS03G0691500 PROTEIN"/>
    <property type="match status" value="1"/>
</dbReference>
<evidence type="ECO:0000259" key="2">
    <source>
        <dbReference type="PROSITE" id="PS50127"/>
    </source>
</evidence>
<dbReference type="PANTHER" id="PTHR45287">
    <property type="entry name" value="OS03G0691500 PROTEIN"/>
    <property type="match status" value="1"/>
</dbReference>
<feature type="coiled-coil region" evidence="1">
    <location>
        <begin position="375"/>
        <end position="402"/>
    </location>
</feature>